<dbReference type="InterPro" id="IPR001611">
    <property type="entry name" value="Leu-rich_rpt"/>
</dbReference>
<accession>A0A6L2PUZ4</accession>
<feature type="transmembrane region" description="Helical" evidence="4">
    <location>
        <begin position="21"/>
        <end position="40"/>
    </location>
</feature>
<feature type="compositionally biased region" description="Low complexity" evidence="3">
    <location>
        <begin position="540"/>
        <end position="563"/>
    </location>
</feature>
<evidence type="ECO:0000256" key="4">
    <source>
        <dbReference type="SAM" id="Phobius"/>
    </source>
</evidence>
<dbReference type="InterPro" id="IPR050836">
    <property type="entry name" value="SDS22/Internalin_LRR"/>
</dbReference>
<dbReference type="OrthoDB" id="1939344at2759"/>
<dbReference type="Pfam" id="PF13855">
    <property type="entry name" value="LRR_8"/>
    <property type="match status" value="1"/>
</dbReference>
<dbReference type="EMBL" id="BLKM01006181">
    <property type="protein sequence ID" value="GFG36359.1"/>
    <property type="molecule type" value="Genomic_DNA"/>
</dbReference>
<name>A0A6L2PUZ4_COPFO</name>
<keyword evidence="4" id="KW-0472">Membrane</keyword>
<keyword evidence="6" id="KW-1185">Reference proteome</keyword>
<dbReference type="AlphaFoldDB" id="A0A6L2PUZ4"/>
<gene>
    <name evidence="5" type="ORF">Cfor_01988</name>
</gene>
<protein>
    <recommendedName>
        <fullName evidence="7">Leucine-rich repeat-containing protein 49</fullName>
    </recommendedName>
</protein>
<feature type="region of interest" description="Disordered" evidence="3">
    <location>
        <begin position="534"/>
        <end position="601"/>
    </location>
</feature>
<dbReference type="SMART" id="SM00369">
    <property type="entry name" value="LRR_TYP"/>
    <property type="match status" value="4"/>
</dbReference>
<dbReference type="SUPFAM" id="SSF52075">
    <property type="entry name" value="Outer arm dynein light chain 1"/>
    <property type="match status" value="1"/>
</dbReference>
<evidence type="ECO:0000256" key="2">
    <source>
        <dbReference type="ARBA" id="ARBA00022737"/>
    </source>
</evidence>
<evidence type="ECO:0000313" key="5">
    <source>
        <dbReference type="EMBL" id="GFG36359.1"/>
    </source>
</evidence>
<keyword evidence="4" id="KW-1133">Transmembrane helix</keyword>
<organism evidence="5 6">
    <name type="scientific">Coptotermes formosanus</name>
    <name type="common">Formosan subterranean termite</name>
    <dbReference type="NCBI Taxonomy" id="36987"/>
    <lineage>
        <taxon>Eukaryota</taxon>
        <taxon>Metazoa</taxon>
        <taxon>Ecdysozoa</taxon>
        <taxon>Arthropoda</taxon>
        <taxon>Hexapoda</taxon>
        <taxon>Insecta</taxon>
        <taxon>Pterygota</taxon>
        <taxon>Neoptera</taxon>
        <taxon>Polyneoptera</taxon>
        <taxon>Dictyoptera</taxon>
        <taxon>Blattodea</taxon>
        <taxon>Blattoidea</taxon>
        <taxon>Termitoidae</taxon>
        <taxon>Rhinotermitidae</taxon>
        <taxon>Coptotermes</taxon>
    </lineage>
</organism>
<feature type="region of interest" description="Disordered" evidence="3">
    <location>
        <begin position="458"/>
        <end position="487"/>
    </location>
</feature>
<evidence type="ECO:0008006" key="7">
    <source>
        <dbReference type="Google" id="ProtNLM"/>
    </source>
</evidence>
<reference evidence="6" key="1">
    <citation type="submission" date="2020-01" db="EMBL/GenBank/DDBJ databases">
        <title>Draft genome sequence of the Termite Coptotermes fromosanus.</title>
        <authorList>
            <person name="Itakura S."/>
            <person name="Yosikawa Y."/>
            <person name="Umezawa K."/>
        </authorList>
    </citation>
    <scope>NUCLEOTIDE SEQUENCE [LARGE SCALE GENOMIC DNA]</scope>
</reference>
<evidence type="ECO:0000256" key="1">
    <source>
        <dbReference type="ARBA" id="ARBA00022614"/>
    </source>
</evidence>
<dbReference type="InterPro" id="IPR032675">
    <property type="entry name" value="LRR_dom_sf"/>
</dbReference>
<dbReference type="Pfam" id="PF12799">
    <property type="entry name" value="LRR_4"/>
    <property type="match status" value="1"/>
</dbReference>
<keyword evidence="4" id="KW-0812">Transmembrane</keyword>
<dbReference type="Gene3D" id="3.80.10.10">
    <property type="entry name" value="Ribonuclease Inhibitor"/>
    <property type="match status" value="3"/>
</dbReference>
<dbReference type="PROSITE" id="PS51450">
    <property type="entry name" value="LRR"/>
    <property type="match status" value="5"/>
</dbReference>
<dbReference type="Proteomes" id="UP000502823">
    <property type="component" value="Unassembled WGS sequence"/>
</dbReference>
<evidence type="ECO:0000313" key="6">
    <source>
        <dbReference type="Proteomes" id="UP000502823"/>
    </source>
</evidence>
<evidence type="ECO:0000256" key="3">
    <source>
        <dbReference type="SAM" id="MobiDB-lite"/>
    </source>
</evidence>
<dbReference type="SMART" id="SM00365">
    <property type="entry name" value="LRR_SD22"/>
    <property type="match status" value="6"/>
</dbReference>
<sequence length="897" mass="99561">MKRHGHSVFTSSAIETAKVVLTVWFLLVSLFFTVLHPYLYGHCSKTQGYYRLPGTVLQSAVSQKQPCALVMFSCRQAPVEGPRLQGARRREREIQIGFVLTGISSQKAVIILGTAKRTKNLVHVKKRQLPPIFDVRLLRSSGGETEDNLGKLRHNLITTLDGVSTQGLTRLVFLDIYDNQLERITGLDSLQNLRVLLVGKNRIRRIEGLNSLVKLEVLDLHGNQITQVGGLSTLSELKVLNLAGNQIRVIGASDLQGLRSLQELNLRRNRIKHLLGFGETPKLQKLFLSNNELHTVDNMGSIVKATHLSEITVDGNPVSLGGECVSFLVSYLPNLKLLSCMEVTESVRTAAIVWRNSKETLMRMSQHGTEETCINVRREEIISNARTNWELLRSQTQCLSSSTLSSSLKDLRSGMNFEVPNERNVQSDSGVSSVASSVCIKSHRTAVDVRGTLKTARPALPNTAEKKRLSYAHRSASQESNTSQQTASSVAASIDFFRLPPILTPLLTDENGGSEASESAVQCDGLKRCDSLSSVEPNVDSSLSSLPSDSSSSSDNNNVSSSSEHSELESSEELASPQEAVRGNTKSRNVKSATAYRKSVPRRAQIRPATGRVQQKQLVHQGRVREQGGDFLVEICGRCLNIYGQGALRFIDRPWNSGKAADVNTVKFNYINFNSIIPVLGRIKQRFPNAEHFVFRETNIHCLGQLNALADIQGLTSLFIESDGNAITCKEWQRYTIYRLSHWGLRIINGMEISDDEVAAASAEFQGLSDIVLCSLPDTLLQPLLGRLNVEGSQFISQQPISAKQWLWSADPALRSVVAKEALQWRRGMLSQEDMMWRHKGRSHLSSLIEVACAAIEKLRLLEQEWPAILSELVQDTLVDYSHLDSYMKKCMQGLRV</sequence>
<keyword evidence="1" id="KW-0433">Leucine-rich repeat</keyword>
<dbReference type="InterPro" id="IPR025875">
    <property type="entry name" value="Leu-rich_rpt_4"/>
</dbReference>
<proteinExistence type="predicted"/>
<dbReference type="InParanoid" id="A0A6L2PUZ4"/>
<dbReference type="PANTHER" id="PTHR46652">
    <property type="entry name" value="LEUCINE-RICH REPEAT AND IQ DOMAIN-CONTAINING PROTEIN 1-RELATED"/>
    <property type="match status" value="1"/>
</dbReference>
<keyword evidence="2" id="KW-0677">Repeat</keyword>
<dbReference type="InterPro" id="IPR003591">
    <property type="entry name" value="Leu-rich_rpt_typical-subtyp"/>
</dbReference>
<comment type="caution">
    <text evidence="5">The sequence shown here is derived from an EMBL/GenBank/DDBJ whole genome shotgun (WGS) entry which is preliminary data.</text>
</comment>
<dbReference type="PANTHER" id="PTHR46652:SF3">
    <property type="entry name" value="LEUCINE-RICH REPEAT-CONTAINING PROTEIN 9"/>
    <property type="match status" value="1"/>
</dbReference>